<reference evidence="1 2" key="1">
    <citation type="submission" date="2014-01" db="EMBL/GenBank/DDBJ databases">
        <authorList>
            <person name="Dobos K."/>
            <person name="Lenaerts A."/>
            <person name="Ordway D."/>
            <person name="DeGroote M.A."/>
            <person name="Parker T."/>
            <person name="Sizemore C."/>
            <person name="Tallon L.J."/>
            <person name="Sadzewicz L.K."/>
            <person name="Sengamalay N."/>
            <person name="Fraser C.M."/>
            <person name="Hine E."/>
            <person name="Shefchek K.A."/>
            <person name="Das S.P."/>
            <person name="Tettelin H."/>
        </authorList>
    </citation>
    <scope>NUCLEOTIDE SEQUENCE [LARGE SCALE GENOMIC DNA]</scope>
    <source>
        <strain evidence="1 2">Harvey</strain>
    </source>
</reference>
<sequence>MKFVHLMDTPPNRLDARRRRLGHLSDAPAPNRLRFALGC</sequence>
<name>A0ABN0QLR4_MYCUL</name>
<keyword evidence="2" id="KW-1185">Reference proteome</keyword>
<proteinExistence type="predicted"/>
<evidence type="ECO:0000313" key="2">
    <source>
        <dbReference type="Proteomes" id="UP000020681"/>
    </source>
</evidence>
<comment type="caution">
    <text evidence="1">The sequence shown here is derived from an EMBL/GenBank/DDBJ whole genome shotgun (WGS) entry which is preliminary data.</text>
</comment>
<dbReference type="Proteomes" id="UP000020681">
    <property type="component" value="Unassembled WGS sequence"/>
</dbReference>
<gene>
    <name evidence="1" type="ORF">I551_8129</name>
</gene>
<evidence type="ECO:0000313" key="1">
    <source>
        <dbReference type="EMBL" id="EUA85551.1"/>
    </source>
</evidence>
<organism evidence="1 2">
    <name type="scientific">Mycobacterium ulcerans str. Harvey</name>
    <dbReference type="NCBI Taxonomy" id="1299332"/>
    <lineage>
        <taxon>Bacteria</taxon>
        <taxon>Bacillati</taxon>
        <taxon>Actinomycetota</taxon>
        <taxon>Actinomycetes</taxon>
        <taxon>Mycobacteriales</taxon>
        <taxon>Mycobacteriaceae</taxon>
        <taxon>Mycobacterium</taxon>
        <taxon>Mycobacterium ulcerans group</taxon>
    </lineage>
</organism>
<accession>A0ABN0QLR4</accession>
<protein>
    <submittedName>
        <fullName evidence="1">Uncharacterized protein</fullName>
    </submittedName>
</protein>
<dbReference type="EMBL" id="JAOL01000190">
    <property type="protein sequence ID" value="EUA85551.1"/>
    <property type="molecule type" value="Genomic_DNA"/>
</dbReference>